<proteinExistence type="predicted"/>
<dbReference type="InterPro" id="IPR036442">
    <property type="entry name" value="ProQ/FinO_sf"/>
</dbReference>
<evidence type="ECO:0000256" key="2">
    <source>
        <dbReference type="ARBA" id="ARBA00022884"/>
    </source>
</evidence>
<feature type="compositionally biased region" description="Polar residues" evidence="4">
    <location>
        <begin position="1"/>
        <end position="10"/>
    </location>
</feature>
<dbReference type="SUPFAM" id="SSF48657">
    <property type="entry name" value="FinO-like"/>
    <property type="match status" value="1"/>
</dbReference>
<dbReference type="PANTHER" id="PTHR38106">
    <property type="entry name" value="RNA CHAPERONE PROQ"/>
    <property type="match status" value="1"/>
</dbReference>
<evidence type="ECO:0000313" key="7">
    <source>
        <dbReference type="Proteomes" id="UP000293433"/>
    </source>
</evidence>
<dbReference type="GO" id="GO:0005829">
    <property type="term" value="C:cytosol"/>
    <property type="evidence" value="ECO:0007669"/>
    <property type="project" value="TreeGrafter"/>
</dbReference>
<feature type="compositionally biased region" description="Low complexity" evidence="4">
    <location>
        <begin position="70"/>
        <end position="79"/>
    </location>
</feature>
<feature type="region of interest" description="Disordered" evidence="4">
    <location>
        <begin position="391"/>
        <end position="415"/>
    </location>
</feature>
<dbReference type="InterPro" id="IPR023529">
    <property type="entry name" value="ProQ"/>
</dbReference>
<dbReference type="GO" id="GO:0033592">
    <property type="term" value="F:RNA strand annealing activity"/>
    <property type="evidence" value="ECO:0007669"/>
    <property type="project" value="InterPro"/>
</dbReference>
<accession>A0A4Q7LKX6</accession>
<dbReference type="Gene3D" id="1.10.1710.10">
    <property type="entry name" value="ProQ/FinO domain"/>
    <property type="match status" value="1"/>
</dbReference>
<dbReference type="Pfam" id="PF04352">
    <property type="entry name" value="ProQ"/>
    <property type="match status" value="1"/>
</dbReference>
<evidence type="ECO:0000259" key="5">
    <source>
        <dbReference type="SMART" id="SM00945"/>
    </source>
</evidence>
<keyword evidence="7" id="KW-1185">Reference proteome</keyword>
<dbReference type="RefSeq" id="WP_130482186.1">
    <property type="nucleotide sequence ID" value="NZ_SGWV01000009.1"/>
</dbReference>
<feature type="domain" description="ProQ/FinO" evidence="5">
    <location>
        <begin position="84"/>
        <end position="193"/>
    </location>
</feature>
<evidence type="ECO:0000313" key="6">
    <source>
        <dbReference type="EMBL" id="RZS54871.1"/>
    </source>
</evidence>
<feature type="region of interest" description="Disordered" evidence="4">
    <location>
        <begin position="185"/>
        <end position="353"/>
    </location>
</feature>
<dbReference type="Proteomes" id="UP000293433">
    <property type="component" value="Unassembled WGS sequence"/>
</dbReference>
<dbReference type="GO" id="GO:0010608">
    <property type="term" value="P:post-transcriptional regulation of gene expression"/>
    <property type="evidence" value="ECO:0007669"/>
    <property type="project" value="InterPro"/>
</dbReference>
<dbReference type="AlphaFoldDB" id="A0A4Q7LKX6"/>
<feature type="region of interest" description="Disordered" evidence="4">
    <location>
        <begin position="1"/>
        <end position="85"/>
    </location>
</feature>
<feature type="compositionally biased region" description="Basic and acidic residues" evidence="4">
    <location>
        <begin position="406"/>
        <end position="415"/>
    </location>
</feature>
<name>A0A4Q7LKX6_9BURK</name>
<dbReference type="SMART" id="SM00945">
    <property type="entry name" value="ProQ"/>
    <property type="match status" value="1"/>
</dbReference>
<keyword evidence="2" id="KW-0694">RNA-binding</keyword>
<dbReference type="PANTHER" id="PTHR38106:SF1">
    <property type="entry name" value="RNA CHAPERONE PROQ"/>
    <property type="match status" value="1"/>
</dbReference>
<dbReference type="OrthoDB" id="9180746at2"/>
<dbReference type="EMBL" id="SGWV01000009">
    <property type="protein sequence ID" value="RZS54871.1"/>
    <property type="molecule type" value="Genomic_DNA"/>
</dbReference>
<keyword evidence="3" id="KW-0143">Chaperone</keyword>
<dbReference type="GO" id="GO:0034057">
    <property type="term" value="F:RNA strand-exchange activity"/>
    <property type="evidence" value="ECO:0007669"/>
    <property type="project" value="InterPro"/>
</dbReference>
<evidence type="ECO:0000256" key="1">
    <source>
        <dbReference type="ARBA" id="ARBA00022490"/>
    </source>
</evidence>
<comment type="caution">
    <text evidence="6">The sequence shown here is derived from an EMBL/GenBank/DDBJ whole genome shotgun (WGS) entry which is preliminary data.</text>
</comment>
<organism evidence="6 7">
    <name type="scientific">Sphaerotilus mobilis</name>
    <dbReference type="NCBI Taxonomy" id="47994"/>
    <lineage>
        <taxon>Bacteria</taxon>
        <taxon>Pseudomonadati</taxon>
        <taxon>Pseudomonadota</taxon>
        <taxon>Betaproteobacteria</taxon>
        <taxon>Burkholderiales</taxon>
        <taxon>Sphaerotilaceae</taxon>
        <taxon>Sphaerotilus</taxon>
    </lineage>
</organism>
<feature type="compositionally biased region" description="Basic and acidic residues" evidence="4">
    <location>
        <begin position="236"/>
        <end position="353"/>
    </location>
</feature>
<feature type="compositionally biased region" description="Low complexity" evidence="4">
    <location>
        <begin position="12"/>
        <end position="46"/>
    </location>
</feature>
<protein>
    <submittedName>
        <fullName evidence="6">ProQ/FINO family protein</fullName>
    </submittedName>
</protein>
<sequence length="415" mass="43960">MSIDPTQDPTQAAATDAPSADLPAAADVAAQPAAEPAALAAPAAPAEHAEPAEPAEPAPKVDAAADDAPVEAAAPAPDGEVAKPGLSPAECARELAQRFPALFDGPAKPLKLRIQADIQARAPGVFSRSVLSAFLRRLTGGTAYLNALSRAPARLDLDGQPAGEISEEHRQLALEELARRRALRNERRVAEGGGPPERGPRGPRPPAAEGVAPAEGAAPAADGSVAPARPPRGPRPVREGAPRDGAPRGERRDRPPRPEGARPDGARPDAPRREARGPRPEGQARGDVRPDGRPAGRPDGRGDRRPNDRPNDRPPQRHGDAPRPDRRPDTRPDTRAEQRPEVAEARIEDPERRQRARLLREWESTSLTRANFCVLRGVPEAQFDALLDQARAEARSHAPQAGAAPRGDRPAKPRG</sequence>
<feature type="compositionally biased region" description="Low complexity" evidence="4">
    <location>
        <begin position="207"/>
        <end position="227"/>
    </location>
</feature>
<dbReference type="InterPro" id="IPR016103">
    <property type="entry name" value="ProQ/FinO"/>
</dbReference>
<evidence type="ECO:0000256" key="3">
    <source>
        <dbReference type="ARBA" id="ARBA00023186"/>
    </source>
</evidence>
<keyword evidence="1" id="KW-0963">Cytoplasm</keyword>
<evidence type="ECO:0000256" key="4">
    <source>
        <dbReference type="SAM" id="MobiDB-lite"/>
    </source>
</evidence>
<gene>
    <name evidence="6" type="ORF">EV685_2356</name>
</gene>
<reference evidence="6 7" key="1">
    <citation type="submission" date="2019-02" db="EMBL/GenBank/DDBJ databases">
        <title>Genomic Encyclopedia of Type Strains, Phase IV (KMG-IV): sequencing the most valuable type-strain genomes for metagenomic binning, comparative biology and taxonomic classification.</title>
        <authorList>
            <person name="Goeker M."/>
        </authorList>
    </citation>
    <scope>NUCLEOTIDE SEQUENCE [LARGE SCALE GENOMIC DNA]</scope>
    <source>
        <strain evidence="6 7">DSM 10617</strain>
    </source>
</reference>